<comment type="subcellular location">
    <subcellularLocation>
        <location evidence="2">Membrane</location>
        <topology evidence="2">Single-pass membrane protein</topology>
    </subcellularLocation>
</comment>
<dbReference type="AlphaFoldDB" id="A0A835MT85"/>
<dbReference type="EMBL" id="JADGMS010000014">
    <property type="protein sequence ID" value="KAF9668738.1"/>
    <property type="molecule type" value="Genomic_DNA"/>
</dbReference>
<evidence type="ECO:0000256" key="14">
    <source>
        <dbReference type="PROSITE-ProRule" id="PRU00175"/>
    </source>
</evidence>
<keyword evidence="6 16" id="KW-0812">Transmembrane</keyword>
<dbReference type="SMART" id="SM00184">
    <property type="entry name" value="RING"/>
    <property type="match status" value="1"/>
</dbReference>
<dbReference type="Pfam" id="PF13639">
    <property type="entry name" value="zf-RING_2"/>
    <property type="match status" value="1"/>
</dbReference>
<organism evidence="18 19">
    <name type="scientific">Salix dunnii</name>
    <dbReference type="NCBI Taxonomy" id="1413687"/>
    <lineage>
        <taxon>Eukaryota</taxon>
        <taxon>Viridiplantae</taxon>
        <taxon>Streptophyta</taxon>
        <taxon>Embryophyta</taxon>
        <taxon>Tracheophyta</taxon>
        <taxon>Spermatophyta</taxon>
        <taxon>Magnoliopsida</taxon>
        <taxon>eudicotyledons</taxon>
        <taxon>Gunneridae</taxon>
        <taxon>Pentapetalae</taxon>
        <taxon>rosids</taxon>
        <taxon>fabids</taxon>
        <taxon>Malpighiales</taxon>
        <taxon>Salicaceae</taxon>
        <taxon>Saliceae</taxon>
        <taxon>Salix</taxon>
    </lineage>
</organism>
<keyword evidence="7" id="KW-0479">Metal-binding</keyword>
<dbReference type="OrthoDB" id="8062037at2759"/>
<evidence type="ECO:0000256" key="6">
    <source>
        <dbReference type="ARBA" id="ARBA00022692"/>
    </source>
</evidence>
<dbReference type="Proteomes" id="UP000657918">
    <property type="component" value="Unassembled WGS sequence"/>
</dbReference>
<keyword evidence="11 16" id="KW-1133">Transmembrane helix</keyword>
<evidence type="ECO:0000313" key="18">
    <source>
        <dbReference type="EMBL" id="KAF9668738.1"/>
    </source>
</evidence>
<evidence type="ECO:0000256" key="8">
    <source>
        <dbReference type="ARBA" id="ARBA00022771"/>
    </source>
</evidence>
<evidence type="ECO:0000256" key="12">
    <source>
        <dbReference type="ARBA" id="ARBA00023136"/>
    </source>
</evidence>
<reference evidence="18 19" key="1">
    <citation type="submission" date="2020-10" db="EMBL/GenBank/DDBJ databases">
        <title>Plant Genome Project.</title>
        <authorList>
            <person name="Zhang R.-G."/>
        </authorList>
    </citation>
    <scope>NUCLEOTIDE SEQUENCE [LARGE SCALE GENOMIC DNA]</scope>
    <source>
        <strain evidence="18">FAFU-HL-1</strain>
        <tissue evidence="18">Leaf</tissue>
    </source>
</reference>
<dbReference type="GO" id="GO:0061630">
    <property type="term" value="F:ubiquitin protein ligase activity"/>
    <property type="evidence" value="ECO:0007669"/>
    <property type="project" value="UniProtKB-EC"/>
</dbReference>
<dbReference type="PANTHER" id="PTHR45768:SF16">
    <property type="entry name" value="E3 UBIQUITIN-PROTEIN LIGASE ATL4"/>
    <property type="match status" value="1"/>
</dbReference>
<evidence type="ECO:0000259" key="17">
    <source>
        <dbReference type="PROSITE" id="PS50089"/>
    </source>
</evidence>
<keyword evidence="5" id="KW-0808">Transferase</keyword>
<feature type="domain" description="RING-type" evidence="17">
    <location>
        <begin position="130"/>
        <end position="172"/>
    </location>
</feature>
<dbReference type="InterPro" id="IPR001841">
    <property type="entry name" value="Znf_RING"/>
</dbReference>
<comment type="caution">
    <text evidence="18">The sequence shown here is derived from an EMBL/GenBank/DDBJ whole genome shotgun (WGS) entry which is preliminary data.</text>
</comment>
<evidence type="ECO:0000256" key="10">
    <source>
        <dbReference type="ARBA" id="ARBA00022833"/>
    </source>
</evidence>
<dbReference type="GO" id="GO:0008270">
    <property type="term" value="F:zinc ion binding"/>
    <property type="evidence" value="ECO:0007669"/>
    <property type="project" value="UniProtKB-KW"/>
</dbReference>
<comment type="catalytic activity">
    <reaction evidence="1">
        <text>S-ubiquitinyl-[E2 ubiquitin-conjugating enzyme]-L-cysteine + [acceptor protein]-L-lysine = [E2 ubiquitin-conjugating enzyme]-L-cysteine + N(6)-ubiquitinyl-[acceptor protein]-L-lysine.</text>
        <dbReference type="EC" id="2.3.2.27"/>
    </reaction>
</comment>
<dbReference type="PROSITE" id="PS50089">
    <property type="entry name" value="ZF_RING_2"/>
    <property type="match status" value="1"/>
</dbReference>
<keyword evidence="12 16" id="KW-0472">Membrane</keyword>
<evidence type="ECO:0000256" key="7">
    <source>
        <dbReference type="ARBA" id="ARBA00022723"/>
    </source>
</evidence>
<evidence type="ECO:0000256" key="5">
    <source>
        <dbReference type="ARBA" id="ARBA00022679"/>
    </source>
</evidence>
<dbReference type="GO" id="GO:0016567">
    <property type="term" value="P:protein ubiquitination"/>
    <property type="evidence" value="ECO:0007669"/>
    <property type="project" value="TreeGrafter"/>
</dbReference>
<evidence type="ECO:0000256" key="13">
    <source>
        <dbReference type="ARBA" id="ARBA00024209"/>
    </source>
</evidence>
<feature type="transmembrane region" description="Helical" evidence="16">
    <location>
        <begin position="32"/>
        <end position="56"/>
    </location>
</feature>
<evidence type="ECO:0000256" key="4">
    <source>
        <dbReference type="ARBA" id="ARBA00012483"/>
    </source>
</evidence>
<dbReference type="Gene3D" id="3.30.40.10">
    <property type="entry name" value="Zinc/RING finger domain, C3HC4 (zinc finger)"/>
    <property type="match status" value="1"/>
</dbReference>
<dbReference type="PANTHER" id="PTHR45768">
    <property type="entry name" value="E3 UBIQUITIN-PROTEIN LIGASE RNF13-LIKE"/>
    <property type="match status" value="1"/>
</dbReference>
<proteinExistence type="inferred from homology"/>
<keyword evidence="10" id="KW-0862">Zinc</keyword>
<keyword evidence="19" id="KW-1185">Reference proteome</keyword>
<evidence type="ECO:0000313" key="19">
    <source>
        <dbReference type="Proteomes" id="UP000657918"/>
    </source>
</evidence>
<dbReference type="SUPFAM" id="SSF57850">
    <property type="entry name" value="RING/U-box"/>
    <property type="match status" value="1"/>
</dbReference>
<feature type="compositionally biased region" description="Low complexity" evidence="15">
    <location>
        <begin position="75"/>
        <end position="93"/>
    </location>
</feature>
<feature type="region of interest" description="Disordered" evidence="15">
    <location>
        <begin position="205"/>
        <end position="232"/>
    </location>
</feature>
<evidence type="ECO:0000256" key="16">
    <source>
        <dbReference type="SAM" id="Phobius"/>
    </source>
</evidence>
<evidence type="ECO:0000256" key="1">
    <source>
        <dbReference type="ARBA" id="ARBA00000900"/>
    </source>
</evidence>
<evidence type="ECO:0000256" key="3">
    <source>
        <dbReference type="ARBA" id="ARBA00004906"/>
    </source>
</evidence>
<feature type="region of interest" description="Disordered" evidence="15">
    <location>
        <begin position="250"/>
        <end position="269"/>
    </location>
</feature>
<sequence length="417" mass="45268">MSVPPNVFTIPAATDTSGGTKTSPFQNLNSSILIIILILSITLLVSVSLCFILRVLNRRCLIHLSPSRTTATTTTVTAFSSSSNRHSGNNNHRVSPETSEPSIADSLPLFSFSSIKRRSSSSPAISGGDCAVCLSKFEPDDLLRLLPLCCHAFHAHCIDTWVNSNQSCPLCRSPIHISESDLAKAISECDARGGDSFRLEIGSISRREHPAPNSASSLSTSSASIPAGDHRSSYSVGSFDYVVEEESEVTISQSHRRTMSKESGGGGPTLAEQQILAEEVAATRGSWLREYVDRLSTSLSSRTASFRGSGRFFTGSSRRSELAVVGDYDLEANRVGEEISELFRWFSGIKHQENDIFGSILVYDAKGDKDAWMDDPSRSCIRNMESMVRAAMHSPLSNEVMATKLVDSKVSLARETT</sequence>
<evidence type="ECO:0000256" key="9">
    <source>
        <dbReference type="ARBA" id="ARBA00022786"/>
    </source>
</evidence>
<keyword evidence="8 14" id="KW-0863">Zinc-finger</keyword>
<dbReference type="EC" id="2.3.2.27" evidence="4"/>
<dbReference type="GO" id="GO:0016020">
    <property type="term" value="C:membrane"/>
    <property type="evidence" value="ECO:0007669"/>
    <property type="project" value="UniProtKB-SubCell"/>
</dbReference>
<dbReference type="InterPro" id="IPR013083">
    <property type="entry name" value="Znf_RING/FYVE/PHD"/>
</dbReference>
<evidence type="ECO:0000256" key="15">
    <source>
        <dbReference type="SAM" id="MobiDB-lite"/>
    </source>
</evidence>
<feature type="compositionally biased region" description="Low complexity" evidence="15">
    <location>
        <begin position="211"/>
        <end position="227"/>
    </location>
</feature>
<gene>
    <name evidence="18" type="ORF">SADUNF_Sadunf14G0034800</name>
</gene>
<evidence type="ECO:0000256" key="2">
    <source>
        <dbReference type="ARBA" id="ARBA00004167"/>
    </source>
</evidence>
<name>A0A835MT85_9ROSI</name>
<comment type="pathway">
    <text evidence="3">Protein modification; protein ubiquitination.</text>
</comment>
<feature type="region of interest" description="Disordered" evidence="15">
    <location>
        <begin position="75"/>
        <end position="102"/>
    </location>
</feature>
<accession>A0A835MT85</accession>
<protein>
    <recommendedName>
        <fullName evidence="4">RING-type E3 ubiquitin transferase</fullName>
        <ecNumber evidence="4">2.3.2.27</ecNumber>
    </recommendedName>
</protein>
<comment type="similarity">
    <text evidence="13">Belongs to the RING-type zinc finger family. ATL subfamily.</text>
</comment>
<evidence type="ECO:0000256" key="11">
    <source>
        <dbReference type="ARBA" id="ARBA00022989"/>
    </source>
</evidence>
<keyword evidence="9" id="KW-0833">Ubl conjugation pathway</keyword>